<feature type="domain" description="DUF3616" evidence="1">
    <location>
        <begin position="26"/>
        <end position="357"/>
    </location>
</feature>
<name>A0ABW0EAN7_9BACT</name>
<gene>
    <name evidence="2" type="ORF">ACFPIB_08635</name>
</gene>
<evidence type="ECO:0000259" key="1">
    <source>
        <dbReference type="Pfam" id="PF12275"/>
    </source>
</evidence>
<dbReference type="EMBL" id="JBHSKT010000004">
    <property type="protein sequence ID" value="MFC5270671.1"/>
    <property type="molecule type" value="Genomic_DNA"/>
</dbReference>
<proteinExistence type="predicted"/>
<organism evidence="2 3">
    <name type="scientific">Adhaeribacter terreus</name>
    <dbReference type="NCBI Taxonomy" id="529703"/>
    <lineage>
        <taxon>Bacteria</taxon>
        <taxon>Pseudomonadati</taxon>
        <taxon>Bacteroidota</taxon>
        <taxon>Cytophagia</taxon>
        <taxon>Cytophagales</taxon>
        <taxon>Hymenobacteraceae</taxon>
        <taxon>Adhaeribacter</taxon>
    </lineage>
</organism>
<accession>A0ABW0EAN7</accession>
<evidence type="ECO:0000313" key="3">
    <source>
        <dbReference type="Proteomes" id="UP001596161"/>
    </source>
</evidence>
<reference evidence="3" key="1">
    <citation type="journal article" date="2019" name="Int. J. Syst. Evol. Microbiol.">
        <title>The Global Catalogue of Microorganisms (GCM) 10K type strain sequencing project: providing services to taxonomists for standard genome sequencing and annotation.</title>
        <authorList>
            <consortium name="The Broad Institute Genomics Platform"/>
            <consortium name="The Broad Institute Genome Sequencing Center for Infectious Disease"/>
            <person name="Wu L."/>
            <person name="Ma J."/>
        </authorList>
    </citation>
    <scope>NUCLEOTIDE SEQUENCE [LARGE SCALE GENOMIC DNA]</scope>
    <source>
        <strain evidence="3">KACC 12602</strain>
    </source>
</reference>
<protein>
    <submittedName>
        <fullName evidence="2">DUF3616 domain-containing protein</fullName>
    </submittedName>
</protein>
<evidence type="ECO:0000313" key="2">
    <source>
        <dbReference type="EMBL" id="MFC5270671.1"/>
    </source>
</evidence>
<comment type="caution">
    <text evidence="2">The sequence shown here is derived from an EMBL/GenBank/DDBJ whole genome shotgun (WGS) entry which is preliminary data.</text>
</comment>
<keyword evidence="3" id="KW-1185">Reference proteome</keyword>
<dbReference type="Proteomes" id="UP001596161">
    <property type="component" value="Unassembled WGS sequence"/>
</dbReference>
<sequence>MKKHLTLEFDEKQSYNQAGKHVRDGLSTSLLLGDNLWIACDERSSLERLTRLDKETFGSHTSFELHKYLELPGGKECEIDVEGMGFDEHYLWIVGSHSLARKKPKKKDSMEKQIKRLAKVKDDPSRYLLARIPMIKNKETGEYELHKTCERPDIPNVKLQASQLVSYGDKNKLWQVLASDMHLKPFMQIPGKDNGFDIEGLALSKEKIYIGLRGPVLRGWAMILEVEIEESKSEHFKLKPIGENGEFYKKHFLHLEGMGIRELRVVGHDLLILAGPTMDLDGTISVYCWKNATKQKPEAIVHRKELERLFDVPHGSGETSGQDKAEGMTLYDDNHVLIVFDSPTDKRKHGDNGVKADIYKL</sequence>
<dbReference type="RefSeq" id="WP_378017037.1">
    <property type="nucleotide sequence ID" value="NZ_JBHSKT010000004.1"/>
</dbReference>
<dbReference type="InterPro" id="IPR022060">
    <property type="entry name" value="DUF3616"/>
</dbReference>
<dbReference type="Pfam" id="PF12275">
    <property type="entry name" value="DUF3616"/>
    <property type="match status" value="1"/>
</dbReference>